<dbReference type="EMBL" id="JACHFM010000004">
    <property type="protein sequence ID" value="MBB5223566.1"/>
    <property type="molecule type" value="Genomic_DNA"/>
</dbReference>
<keyword evidence="4" id="KW-1185">Reference proteome</keyword>
<dbReference type="Proteomes" id="UP000549457">
    <property type="component" value="Unassembled WGS sequence"/>
</dbReference>
<dbReference type="SUPFAM" id="SSF54909">
    <property type="entry name" value="Dimeric alpha+beta barrel"/>
    <property type="match status" value="1"/>
</dbReference>
<evidence type="ECO:0000313" key="4">
    <source>
        <dbReference type="Proteomes" id="UP000549457"/>
    </source>
</evidence>
<comment type="caution">
    <text evidence="3">The sequence shown here is derived from an EMBL/GenBank/DDBJ whole genome shotgun (WGS) entry which is preliminary data.</text>
</comment>
<comment type="similarity">
    <text evidence="1">Belongs to the NipSnap family.</text>
</comment>
<dbReference type="PANTHER" id="PTHR21017:SF17">
    <property type="entry name" value="PROTEIN NIPSNAP"/>
    <property type="match status" value="1"/>
</dbReference>
<feature type="domain" description="NIPSNAP" evidence="2">
    <location>
        <begin position="3"/>
        <end position="97"/>
    </location>
</feature>
<dbReference type="RefSeq" id="WP_184152732.1">
    <property type="nucleotide sequence ID" value="NZ_JACHFM010000004.1"/>
</dbReference>
<dbReference type="InterPro" id="IPR012577">
    <property type="entry name" value="NIPSNAP"/>
</dbReference>
<evidence type="ECO:0000313" key="3">
    <source>
        <dbReference type="EMBL" id="MBB5223566.1"/>
    </source>
</evidence>
<proteinExistence type="inferred from homology"/>
<dbReference type="Gene3D" id="3.30.70.100">
    <property type="match status" value="1"/>
</dbReference>
<accession>A0A840SUQ9</accession>
<dbReference type="PANTHER" id="PTHR21017">
    <property type="entry name" value="NIPSNAP-RELATED"/>
    <property type="match status" value="1"/>
</dbReference>
<name>A0A840SUQ9_9RHOB</name>
<evidence type="ECO:0000259" key="2">
    <source>
        <dbReference type="Pfam" id="PF07978"/>
    </source>
</evidence>
<dbReference type="Pfam" id="PF07978">
    <property type="entry name" value="NIPSNAP"/>
    <property type="match status" value="1"/>
</dbReference>
<dbReference type="InterPro" id="IPR051557">
    <property type="entry name" value="NipSnap_domain"/>
</dbReference>
<gene>
    <name evidence="3" type="ORF">HNP73_003520</name>
</gene>
<dbReference type="AlphaFoldDB" id="A0A840SUQ9"/>
<dbReference type="InterPro" id="IPR011008">
    <property type="entry name" value="Dimeric_a/b-barrel"/>
</dbReference>
<organism evidence="3 4">
    <name type="scientific">Amaricoccus macauensis</name>
    <dbReference type="NCBI Taxonomy" id="57001"/>
    <lineage>
        <taxon>Bacteria</taxon>
        <taxon>Pseudomonadati</taxon>
        <taxon>Pseudomonadota</taxon>
        <taxon>Alphaproteobacteria</taxon>
        <taxon>Rhodobacterales</taxon>
        <taxon>Paracoccaceae</taxon>
        <taxon>Amaricoccus</taxon>
    </lineage>
</organism>
<evidence type="ECO:0000256" key="1">
    <source>
        <dbReference type="ARBA" id="ARBA00005291"/>
    </source>
</evidence>
<protein>
    <recommendedName>
        <fullName evidence="2">NIPSNAP domain-containing protein</fullName>
    </recommendedName>
</protein>
<sequence length="189" mass="20879">MLYEWRTYSFRPGQAVRYLEAFRKEGLPLVTRHLPMLGYWLTDAGRLNLLHHLWVYRDLDDRAACRMTLGADTEWVSGFWPGAAAMVEAQETWFLSLETGSPELEAAVAGARGVREAPPGELFAPGMAMVEFGGTGEPLAGSVATWRVVAGERPGTRVGLARWPGLPPSLPEGSAERREMMRTCAFSPL</sequence>
<reference evidence="3 4" key="1">
    <citation type="submission" date="2020-08" db="EMBL/GenBank/DDBJ databases">
        <title>Genomic Encyclopedia of Type Strains, Phase IV (KMG-IV): sequencing the most valuable type-strain genomes for metagenomic binning, comparative biology and taxonomic classification.</title>
        <authorList>
            <person name="Goeker M."/>
        </authorList>
    </citation>
    <scope>NUCLEOTIDE SEQUENCE [LARGE SCALE GENOMIC DNA]</scope>
    <source>
        <strain evidence="3 4">DSM 101730</strain>
    </source>
</reference>